<organism evidence="1 2">
    <name type="scientific">Luteimonas terrae</name>
    <dbReference type="NCBI Taxonomy" id="1530191"/>
    <lineage>
        <taxon>Bacteria</taxon>
        <taxon>Pseudomonadati</taxon>
        <taxon>Pseudomonadota</taxon>
        <taxon>Gammaproteobacteria</taxon>
        <taxon>Lysobacterales</taxon>
        <taxon>Lysobacteraceae</taxon>
        <taxon>Luteimonas</taxon>
    </lineage>
</organism>
<name>A0ABU1XX89_9GAMM</name>
<sequence>MAKREILRAAKKRGITIVSADYSWTATPGEMVPQWEIVFGPELDDEIEFFSNSAEAVAFIESAVLTPRDVGEGT</sequence>
<evidence type="ECO:0000313" key="2">
    <source>
        <dbReference type="Proteomes" id="UP001256588"/>
    </source>
</evidence>
<keyword evidence="2" id="KW-1185">Reference proteome</keyword>
<dbReference type="RefSeq" id="WP_310235534.1">
    <property type="nucleotide sequence ID" value="NZ_JAVDWO010000007.1"/>
</dbReference>
<proteinExistence type="predicted"/>
<comment type="caution">
    <text evidence="1">The sequence shown here is derived from an EMBL/GenBank/DDBJ whole genome shotgun (WGS) entry which is preliminary data.</text>
</comment>
<reference evidence="1 2" key="1">
    <citation type="submission" date="2023-07" db="EMBL/GenBank/DDBJ databases">
        <title>Sorghum-associated microbial communities from plants grown in Nebraska, USA.</title>
        <authorList>
            <person name="Schachtman D."/>
        </authorList>
    </citation>
    <scope>NUCLEOTIDE SEQUENCE [LARGE SCALE GENOMIC DNA]</scope>
    <source>
        <strain evidence="1 2">4099</strain>
    </source>
</reference>
<dbReference type="Proteomes" id="UP001256588">
    <property type="component" value="Unassembled WGS sequence"/>
</dbReference>
<accession>A0ABU1XX89</accession>
<protein>
    <submittedName>
        <fullName evidence="1">Uncharacterized protein</fullName>
    </submittedName>
</protein>
<dbReference type="EMBL" id="JAVDWO010000007">
    <property type="protein sequence ID" value="MDR7193384.1"/>
    <property type="molecule type" value="Genomic_DNA"/>
</dbReference>
<gene>
    <name evidence="1" type="ORF">J2W68_002118</name>
</gene>
<evidence type="ECO:0000313" key="1">
    <source>
        <dbReference type="EMBL" id="MDR7193384.1"/>
    </source>
</evidence>